<keyword evidence="4 6" id="KW-1133">Transmembrane helix</keyword>
<dbReference type="PANTHER" id="PTHR43652">
    <property type="entry name" value="BASIC AMINO ACID ANTIPORTER YFCC-RELATED"/>
    <property type="match status" value="1"/>
</dbReference>
<dbReference type="RefSeq" id="WP_025704937.1">
    <property type="nucleotide sequence ID" value="NZ_CP009287.1"/>
</dbReference>
<evidence type="ECO:0000313" key="7">
    <source>
        <dbReference type="EMBL" id="AIQ70124.1"/>
    </source>
</evidence>
<dbReference type="STRING" id="189425.PGRAT_22585"/>
<dbReference type="InterPro" id="IPR051679">
    <property type="entry name" value="DASS-Related_Transporters"/>
</dbReference>
<feature type="transmembrane region" description="Helical" evidence="6">
    <location>
        <begin position="452"/>
        <end position="474"/>
    </location>
</feature>
<feature type="transmembrane region" description="Helical" evidence="6">
    <location>
        <begin position="270"/>
        <end position="287"/>
    </location>
</feature>
<keyword evidence="5 6" id="KW-0472">Membrane</keyword>
<feature type="transmembrane region" description="Helical" evidence="6">
    <location>
        <begin position="12"/>
        <end position="33"/>
    </location>
</feature>
<evidence type="ECO:0000256" key="1">
    <source>
        <dbReference type="ARBA" id="ARBA00004651"/>
    </source>
</evidence>
<comment type="subcellular location">
    <subcellularLocation>
        <location evidence="1">Cell membrane</location>
        <topology evidence="1">Multi-pass membrane protein</topology>
    </subcellularLocation>
</comment>
<dbReference type="AlphaFoldDB" id="A0A089NM35"/>
<keyword evidence="8" id="KW-1185">Reference proteome</keyword>
<dbReference type="InterPro" id="IPR018385">
    <property type="entry name" value="C4_dicarb_anaerob_car-like"/>
</dbReference>
<dbReference type="Proteomes" id="UP000029500">
    <property type="component" value="Chromosome"/>
</dbReference>
<accession>A0A089NM35</accession>
<evidence type="ECO:0000256" key="2">
    <source>
        <dbReference type="ARBA" id="ARBA00022475"/>
    </source>
</evidence>
<evidence type="ECO:0000256" key="6">
    <source>
        <dbReference type="SAM" id="Phobius"/>
    </source>
</evidence>
<feature type="transmembrane region" description="Helical" evidence="6">
    <location>
        <begin position="322"/>
        <end position="346"/>
    </location>
</feature>
<dbReference type="Pfam" id="PF03606">
    <property type="entry name" value="DcuC"/>
    <property type="match status" value="1"/>
</dbReference>
<dbReference type="OrthoDB" id="255482at2"/>
<dbReference type="KEGG" id="pgm:PGRAT_22585"/>
<dbReference type="HOGENOM" id="CLU_035307_0_1_9"/>
<organism evidence="7 8">
    <name type="scientific">Paenibacillus graminis</name>
    <dbReference type="NCBI Taxonomy" id="189425"/>
    <lineage>
        <taxon>Bacteria</taxon>
        <taxon>Bacillati</taxon>
        <taxon>Bacillota</taxon>
        <taxon>Bacilli</taxon>
        <taxon>Bacillales</taxon>
        <taxon>Paenibacillaceae</taxon>
        <taxon>Paenibacillus</taxon>
    </lineage>
</organism>
<feature type="transmembrane region" description="Helical" evidence="6">
    <location>
        <begin position="85"/>
        <end position="106"/>
    </location>
</feature>
<name>A0A089NM35_9BACL</name>
<feature type="transmembrane region" description="Helical" evidence="6">
    <location>
        <begin position="293"/>
        <end position="310"/>
    </location>
</feature>
<feature type="transmembrane region" description="Helical" evidence="6">
    <location>
        <begin position="183"/>
        <end position="202"/>
    </location>
</feature>
<evidence type="ECO:0000313" key="8">
    <source>
        <dbReference type="Proteomes" id="UP000029500"/>
    </source>
</evidence>
<dbReference type="GO" id="GO:0005886">
    <property type="term" value="C:plasma membrane"/>
    <property type="evidence" value="ECO:0007669"/>
    <property type="project" value="UniProtKB-SubCell"/>
</dbReference>
<protein>
    <submittedName>
        <fullName evidence="7">C4-dicarboxylate ABC transporter</fullName>
    </submittedName>
</protein>
<proteinExistence type="predicted"/>
<dbReference type="eggNOG" id="COG1288">
    <property type="taxonomic scope" value="Bacteria"/>
</dbReference>
<reference evidence="7 8" key="1">
    <citation type="submission" date="2014-08" db="EMBL/GenBank/DDBJ databases">
        <title>Comparative genomics of the Paenibacillus odorifer group.</title>
        <authorList>
            <person name="den Bakker H.C."/>
            <person name="Tsai Y.-C."/>
            <person name="Martin N."/>
            <person name="Korlach J."/>
            <person name="Wiedmann M."/>
        </authorList>
    </citation>
    <scope>NUCLEOTIDE SEQUENCE [LARGE SCALE GENOMIC DNA]</scope>
    <source>
        <strain evidence="7 8">DSM 15220</strain>
    </source>
</reference>
<dbReference type="EMBL" id="CP009287">
    <property type="protein sequence ID" value="AIQ70124.1"/>
    <property type="molecule type" value="Genomic_DNA"/>
</dbReference>
<keyword evidence="2" id="KW-1003">Cell membrane</keyword>
<keyword evidence="3 6" id="KW-0812">Transmembrane</keyword>
<evidence type="ECO:0000256" key="5">
    <source>
        <dbReference type="ARBA" id="ARBA00023136"/>
    </source>
</evidence>
<gene>
    <name evidence="7" type="ORF">PGRAT_22585</name>
</gene>
<feature type="transmembrane region" description="Helical" evidence="6">
    <location>
        <begin position="127"/>
        <end position="147"/>
    </location>
</feature>
<feature type="transmembrane region" description="Helical" evidence="6">
    <location>
        <begin position="208"/>
        <end position="230"/>
    </location>
</feature>
<evidence type="ECO:0000256" key="3">
    <source>
        <dbReference type="ARBA" id="ARBA00022692"/>
    </source>
</evidence>
<dbReference type="PANTHER" id="PTHR43652:SF6">
    <property type="entry name" value="ARGININE REPRESSOR"/>
    <property type="match status" value="1"/>
</dbReference>
<sequence>METVKRKWKWSLPHSYTLIFLIIVAIAGLTWIVPSGQFDRQEVVVDGSSRTAIIPGTYHTVPKTSEQGDLRQGFAQIASAPMEGIINAADVVAFVLVVGGAFGIILQTGAIDRALMALAGRLKTKGILLIPIAMVIFSLGGSTFGMSEEIIPLYAIFIPLMFALGFDSMTAILILFLGTQIGYVGSTVNPFSVLIAQGVAGVQGNPQLWLRFIEWIVFTGISVGFTMWYAHRVKKNPEKSAVFQNDIINRQHFIKETDGIEVKFSNRDKLIIGGFIVTLGLIVWGILSKGWYMTEIGALFFVLGIFSGIVTRMSQKEIAENFVKGCGEFIYAAVIIGLARGILVVAENGMIIDTILNGLATMLQGLPNYLFTTIMLIVHNIITFLVPSSSGEAALTMPVLAPLGDLVGVNREAVVTAYQFGNGLTNLISPTGGVLLAGLAIGRINFGQWLKVILKLFPILWLVAAIFAAISSAVGM</sequence>
<evidence type="ECO:0000256" key="4">
    <source>
        <dbReference type="ARBA" id="ARBA00022989"/>
    </source>
</evidence>
<feature type="transmembrane region" description="Helical" evidence="6">
    <location>
        <begin position="366"/>
        <end position="387"/>
    </location>
</feature>
<feature type="transmembrane region" description="Helical" evidence="6">
    <location>
        <begin position="153"/>
        <end position="176"/>
    </location>
</feature>